<proteinExistence type="predicted"/>
<dbReference type="SUPFAM" id="SSF56219">
    <property type="entry name" value="DNase I-like"/>
    <property type="match status" value="1"/>
</dbReference>
<organism evidence="1 2">
    <name type="scientific">Araneus ventricosus</name>
    <name type="common">Orbweaver spider</name>
    <name type="synonym">Epeira ventricosa</name>
    <dbReference type="NCBI Taxonomy" id="182803"/>
    <lineage>
        <taxon>Eukaryota</taxon>
        <taxon>Metazoa</taxon>
        <taxon>Ecdysozoa</taxon>
        <taxon>Arthropoda</taxon>
        <taxon>Chelicerata</taxon>
        <taxon>Arachnida</taxon>
        <taxon>Araneae</taxon>
        <taxon>Araneomorphae</taxon>
        <taxon>Entelegynae</taxon>
        <taxon>Araneoidea</taxon>
        <taxon>Araneidae</taxon>
        <taxon>Araneus</taxon>
    </lineage>
</organism>
<evidence type="ECO:0008006" key="3">
    <source>
        <dbReference type="Google" id="ProtNLM"/>
    </source>
</evidence>
<name>A0A4Y2L4N6_ARAVE</name>
<protein>
    <recommendedName>
        <fullName evidence="3">Endonuclease/exonuclease/phosphatase domain-containing protein</fullName>
    </recommendedName>
</protein>
<dbReference type="Gene3D" id="3.60.10.10">
    <property type="entry name" value="Endonuclease/exonuclease/phosphatase"/>
    <property type="match status" value="1"/>
</dbReference>
<dbReference type="InterPro" id="IPR036691">
    <property type="entry name" value="Endo/exonu/phosph_ase_sf"/>
</dbReference>
<sequence>MNFILATDLCLLNTQDSLPTFLRYSSIGWPELTLCSHSLFRYSPHWEVLDNLKNSDHRYILISIDTPKENYHYIRYKILDGNHHKFLETLQINALSIENEISRALSTAGLDTVTIILQKVIIVAYNKSFKTKKQSLINIPNWWTDNLETDKNKILALKSGIGINGHNMKTPLQRNQKFKLHVKSAKGSGWRKICTTASNPYGKHYKAAFRKTIFSTQIPLRFYKDPEGSLHDMAKHVLERLYDPPEDPTIYTAFPISLCTNPFFNNQEISLVIRHLPEGNAPGYDRINNLILKILHQ</sequence>
<accession>A0A4Y2L4N6</accession>
<evidence type="ECO:0000313" key="1">
    <source>
        <dbReference type="EMBL" id="GBN08586.1"/>
    </source>
</evidence>
<dbReference type="Proteomes" id="UP000499080">
    <property type="component" value="Unassembled WGS sequence"/>
</dbReference>
<keyword evidence="2" id="KW-1185">Reference proteome</keyword>
<dbReference type="AlphaFoldDB" id="A0A4Y2L4N6"/>
<reference evidence="1 2" key="1">
    <citation type="journal article" date="2019" name="Sci. Rep.">
        <title>Orb-weaving spider Araneus ventricosus genome elucidates the spidroin gene catalogue.</title>
        <authorList>
            <person name="Kono N."/>
            <person name="Nakamura H."/>
            <person name="Ohtoshi R."/>
            <person name="Moran D.A.P."/>
            <person name="Shinohara A."/>
            <person name="Yoshida Y."/>
            <person name="Fujiwara M."/>
            <person name="Mori M."/>
            <person name="Tomita M."/>
            <person name="Arakawa K."/>
        </authorList>
    </citation>
    <scope>NUCLEOTIDE SEQUENCE [LARGE SCALE GENOMIC DNA]</scope>
</reference>
<gene>
    <name evidence="1" type="ORF">AVEN_264862_1</name>
</gene>
<evidence type="ECO:0000313" key="2">
    <source>
        <dbReference type="Proteomes" id="UP000499080"/>
    </source>
</evidence>
<comment type="caution">
    <text evidence="1">The sequence shown here is derived from an EMBL/GenBank/DDBJ whole genome shotgun (WGS) entry which is preliminary data.</text>
</comment>
<dbReference type="EMBL" id="BGPR01005272">
    <property type="protein sequence ID" value="GBN08586.1"/>
    <property type="molecule type" value="Genomic_DNA"/>
</dbReference>